<reference evidence="1 2" key="1">
    <citation type="submission" date="2017-08" db="EMBL/GenBank/DDBJ databases">
        <title>Mesorhizobium wenxinae sp. nov., a novel rhizobial species isolated from root nodules of chickpea (Cicer arietinum L.).</title>
        <authorList>
            <person name="Zhang J."/>
        </authorList>
    </citation>
    <scope>NUCLEOTIDE SEQUENCE [LARGE SCALE GENOMIC DNA]</scope>
    <source>
        <strain evidence="2">WYCCWR 10019</strain>
    </source>
</reference>
<dbReference type="RefSeq" id="WP_091600625.1">
    <property type="nucleotide sequence ID" value="NZ_NPKH01000001.1"/>
</dbReference>
<organism evidence="1 2">
    <name type="scientific">Mesorhizobium wenxiniae</name>
    <dbReference type="NCBI Taxonomy" id="2014805"/>
    <lineage>
        <taxon>Bacteria</taxon>
        <taxon>Pseudomonadati</taxon>
        <taxon>Pseudomonadota</taxon>
        <taxon>Alphaproteobacteria</taxon>
        <taxon>Hyphomicrobiales</taxon>
        <taxon>Phyllobacteriaceae</taxon>
        <taxon>Mesorhizobium</taxon>
    </lineage>
</organism>
<evidence type="ECO:0000313" key="1">
    <source>
        <dbReference type="EMBL" id="PAP97453.1"/>
    </source>
</evidence>
<keyword evidence="2" id="KW-1185">Reference proteome</keyword>
<dbReference type="OrthoDB" id="9868321at2"/>
<name>A0A271KNT5_9HYPH</name>
<dbReference type="AlphaFoldDB" id="A0A271KNT5"/>
<dbReference type="Proteomes" id="UP000215931">
    <property type="component" value="Unassembled WGS sequence"/>
</dbReference>
<protein>
    <submittedName>
        <fullName evidence="1">Uncharacterized protein</fullName>
    </submittedName>
</protein>
<dbReference type="EMBL" id="NPKH01000001">
    <property type="protein sequence ID" value="PAP97453.1"/>
    <property type="molecule type" value="Genomic_DNA"/>
</dbReference>
<gene>
    <name evidence="1" type="ORF">CIT31_00880</name>
</gene>
<comment type="caution">
    <text evidence="1">The sequence shown here is derived from an EMBL/GenBank/DDBJ whole genome shotgun (WGS) entry which is preliminary data.</text>
</comment>
<proteinExistence type="predicted"/>
<sequence length="85" mass="9478">MNSPDAMISVALGLSKGTVSIPFFFGARLDADIRFLDLPPERLPKRVPRQRPRQSTVPQLLKSRLRSHPDAAQRHYADILETAAA</sequence>
<evidence type="ECO:0000313" key="2">
    <source>
        <dbReference type="Proteomes" id="UP000215931"/>
    </source>
</evidence>
<accession>A0A271KNT5</accession>